<sequence>CDTHEFTILYDGPASIGTLVKNNNQHTYLVESDQIDFALTSIKQTYTCHIPVIQTEHSQLNIITDPLFFNFFKPKTISPKNTDLKTSINTKFFYIENRFKSSMTCLCTDLLQKQCELKKKQLLHKLSLATYSLSGFAYAMSEDPGFIFKWKL</sequence>
<proteinExistence type="predicted"/>
<accession>A0A6G0VHW7</accession>
<comment type="caution">
    <text evidence="1">The sequence shown here is derived from an EMBL/GenBank/DDBJ whole genome shotgun (WGS) entry which is preliminary data.</text>
</comment>
<name>A0A6G0VHW7_APHCR</name>
<dbReference type="OrthoDB" id="6765476at2759"/>
<dbReference type="Pfam" id="PF24664">
    <property type="entry name" value="Monjiviricetes_fusion"/>
    <property type="match status" value="1"/>
</dbReference>
<gene>
    <name evidence="1" type="ORF">FWK35_00035492</name>
</gene>
<keyword evidence="2" id="KW-1185">Reference proteome</keyword>
<dbReference type="AlphaFoldDB" id="A0A6G0VHW7"/>
<evidence type="ECO:0000313" key="2">
    <source>
        <dbReference type="Proteomes" id="UP000478052"/>
    </source>
</evidence>
<feature type="non-terminal residue" evidence="1">
    <location>
        <position position="152"/>
    </location>
</feature>
<reference evidence="1 2" key="1">
    <citation type="submission" date="2019-08" db="EMBL/GenBank/DDBJ databases">
        <title>Whole genome of Aphis craccivora.</title>
        <authorList>
            <person name="Voronova N.V."/>
            <person name="Shulinski R.S."/>
            <person name="Bandarenka Y.V."/>
            <person name="Zhorov D.G."/>
            <person name="Warner D."/>
        </authorList>
    </citation>
    <scope>NUCLEOTIDE SEQUENCE [LARGE SCALE GENOMIC DNA]</scope>
    <source>
        <strain evidence="1">180601</strain>
        <tissue evidence="1">Whole Body</tissue>
    </source>
</reference>
<protein>
    <submittedName>
        <fullName evidence="1">Uncharacterized protein</fullName>
    </submittedName>
</protein>
<feature type="non-terminal residue" evidence="1">
    <location>
        <position position="1"/>
    </location>
</feature>
<dbReference type="EMBL" id="VUJU01017568">
    <property type="protein sequence ID" value="KAF0682278.1"/>
    <property type="molecule type" value="Genomic_DNA"/>
</dbReference>
<evidence type="ECO:0000313" key="1">
    <source>
        <dbReference type="EMBL" id="KAF0682278.1"/>
    </source>
</evidence>
<dbReference type="Proteomes" id="UP000478052">
    <property type="component" value="Unassembled WGS sequence"/>
</dbReference>
<organism evidence="1 2">
    <name type="scientific">Aphis craccivora</name>
    <name type="common">Cowpea aphid</name>
    <dbReference type="NCBI Taxonomy" id="307492"/>
    <lineage>
        <taxon>Eukaryota</taxon>
        <taxon>Metazoa</taxon>
        <taxon>Ecdysozoa</taxon>
        <taxon>Arthropoda</taxon>
        <taxon>Hexapoda</taxon>
        <taxon>Insecta</taxon>
        <taxon>Pterygota</taxon>
        <taxon>Neoptera</taxon>
        <taxon>Paraneoptera</taxon>
        <taxon>Hemiptera</taxon>
        <taxon>Sternorrhyncha</taxon>
        <taxon>Aphidomorpha</taxon>
        <taxon>Aphidoidea</taxon>
        <taxon>Aphididae</taxon>
        <taxon>Aphidini</taxon>
        <taxon>Aphis</taxon>
        <taxon>Aphis</taxon>
    </lineage>
</organism>